<dbReference type="EMBL" id="CADCTV010000994">
    <property type="protein sequence ID" value="CAA9372652.1"/>
    <property type="molecule type" value="Genomic_DNA"/>
</dbReference>
<evidence type="ECO:0000256" key="5">
    <source>
        <dbReference type="ARBA" id="ARBA00022692"/>
    </source>
</evidence>
<dbReference type="Gene3D" id="3.40.1710.10">
    <property type="entry name" value="abc type-2 transporter like domain"/>
    <property type="match status" value="1"/>
</dbReference>
<dbReference type="PRINTS" id="PR00164">
    <property type="entry name" value="ABC2TRNSPORT"/>
</dbReference>
<feature type="transmembrane region" description="Helical" evidence="8">
    <location>
        <begin position="252"/>
        <end position="275"/>
    </location>
</feature>
<keyword evidence="4 8" id="KW-1003">Cell membrane</keyword>
<evidence type="ECO:0000256" key="1">
    <source>
        <dbReference type="ARBA" id="ARBA00004651"/>
    </source>
</evidence>
<feature type="transmembrane region" description="Helical" evidence="8">
    <location>
        <begin position="287"/>
        <end position="304"/>
    </location>
</feature>
<dbReference type="GO" id="GO:0043190">
    <property type="term" value="C:ATP-binding cassette (ABC) transporter complex"/>
    <property type="evidence" value="ECO:0007669"/>
    <property type="project" value="InterPro"/>
</dbReference>
<dbReference type="PROSITE" id="PS51012">
    <property type="entry name" value="ABC_TM2"/>
    <property type="match status" value="1"/>
</dbReference>
<dbReference type="Pfam" id="PF12698">
    <property type="entry name" value="ABC2_membrane_3"/>
    <property type="match status" value="1"/>
</dbReference>
<dbReference type="AlphaFoldDB" id="A0A6J4MYS8"/>
<dbReference type="PANTHER" id="PTHR30294">
    <property type="entry name" value="MEMBRANE COMPONENT OF ABC TRANSPORTER YHHJ-RELATED"/>
    <property type="match status" value="1"/>
</dbReference>
<evidence type="ECO:0000256" key="3">
    <source>
        <dbReference type="ARBA" id="ARBA00022448"/>
    </source>
</evidence>
<comment type="subcellular location">
    <subcellularLocation>
        <location evidence="1 8">Cell membrane</location>
        <topology evidence="1 8">Multi-pass membrane protein</topology>
    </subcellularLocation>
</comment>
<organism evidence="10">
    <name type="scientific">uncultured Gemmatimonadota bacterium</name>
    <dbReference type="NCBI Taxonomy" id="203437"/>
    <lineage>
        <taxon>Bacteria</taxon>
        <taxon>Pseudomonadati</taxon>
        <taxon>Gemmatimonadota</taxon>
        <taxon>environmental samples</taxon>
    </lineage>
</organism>
<comment type="similarity">
    <text evidence="2 8">Belongs to the ABC-2 integral membrane protein family.</text>
</comment>
<dbReference type="InterPro" id="IPR051449">
    <property type="entry name" value="ABC-2_transporter_component"/>
</dbReference>
<name>A0A6J4MYS8_9BACT</name>
<keyword evidence="6 8" id="KW-1133">Transmembrane helix</keyword>
<dbReference type="PANTHER" id="PTHR30294:SF29">
    <property type="entry name" value="MULTIDRUG ABC TRANSPORTER PERMEASE YBHS-RELATED"/>
    <property type="match status" value="1"/>
</dbReference>
<comment type="caution">
    <text evidence="8">Lacks conserved residue(s) required for the propagation of feature annotation.</text>
</comment>
<dbReference type="GO" id="GO:0140359">
    <property type="term" value="F:ABC-type transporter activity"/>
    <property type="evidence" value="ECO:0007669"/>
    <property type="project" value="InterPro"/>
</dbReference>
<feature type="transmembrane region" description="Helical" evidence="8">
    <location>
        <begin position="176"/>
        <end position="197"/>
    </location>
</feature>
<evidence type="ECO:0000259" key="9">
    <source>
        <dbReference type="PROSITE" id="PS51012"/>
    </source>
</evidence>
<keyword evidence="5 8" id="KW-0812">Transmembrane</keyword>
<keyword evidence="7 8" id="KW-0472">Membrane</keyword>
<evidence type="ECO:0000256" key="7">
    <source>
        <dbReference type="ARBA" id="ARBA00023136"/>
    </source>
</evidence>
<dbReference type="InterPro" id="IPR000412">
    <property type="entry name" value="ABC_2_transport"/>
</dbReference>
<accession>A0A6J4MYS8</accession>
<proteinExistence type="inferred from homology"/>
<evidence type="ECO:0000256" key="4">
    <source>
        <dbReference type="ARBA" id="ARBA00022475"/>
    </source>
</evidence>
<keyword evidence="3 8" id="KW-0813">Transport</keyword>
<evidence type="ECO:0000313" key="10">
    <source>
        <dbReference type="EMBL" id="CAA9372652.1"/>
    </source>
</evidence>
<feature type="domain" description="ABC transmembrane type-2" evidence="9">
    <location>
        <begin position="134"/>
        <end position="367"/>
    </location>
</feature>
<dbReference type="InterPro" id="IPR047817">
    <property type="entry name" value="ABC2_TM_bact-type"/>
</dbReference>
<feature type="transmembrane region" description="Helical" evidence="8">
    <location>
        <begin position="346"/>
        <end position="365"/>
    </location>
</feature>
<gene>
    <name evidence="10" type="ORF">AVDCRST_MAG89-4722</name>
</gene>
<evidence type="ECO:0000256" key="6">
    <source>
        <dbReference type="ARBA" id="ARBA00022989"/>
    </source>
</evidence>
<sequence length="369" mass="40324">MSAADRFRRWRLWPMLWKEFVQMRRDRFTLALMLGVPALQLVLFGFAIRTDVRHLPTVVLDESRTSQSRALVAVMQNTGNFRVTGPVASRTELKREIDSGRARAGIVIPPGFARDQARGHGAQAQVIVDAADPMASSAAISGAALAGTVQARPAGRGLEVRVRPWYNPALRSEVHIVPGLIGVLLSMTMILITSLAVTRERERGTLEQLIVTPIDKTSLMLGKILPFIVVGYVQMTLVLILGRFVFGVPIRGSLVALYATTLVFVFASLGLGLFVSTVARTQAQAMQLGFMLLLPNILLSGFMFPREAMPPVLRGASAALPLTYYLRILRGVLLKGTGMEHLWRDGAVLALMAVLILGLTVGRFSKTIE</sequence>
<dbReference type="InterPro" id="IPR013525">
    <property type="entry name" value="ABC2_TM"/>
</dbReference>
<evidence type="ECO:0000256" key="8">
    <source>
        <dbReference type="RuleBase" id="RU361157"/>
    </source>
</evidence>
<protein>
    <recommendedName>
        <fullName evidence="8">Transport permease protein</fullName>
    </recommendedName>
</protein>
<feature type="transmembrane region" description="Helical" evidence="8">
    <location>
        <begin position="224"/>
        <end position="246"/>
    </location>
</feature>
<reference evidence="10" key="1">
    <citation type="submission" date="2020-02" db="EMBL/GenBank/DDBJ databases">
        <authorList>
            <person name="Meier V. D."/>
        </authorList>
    </citation>
    <scope>NUCLEOTIDE SEQUENCE</scope>
    <source>
        <strain evidence="10">AVDCRST_MAG89</strain>
    </source>
</reference>
<evidence type="ECO:0000256" key="2">
    <source>
        <dbReference type="ARBA" id="ARBA00007783"/>
    </source>
</evidence>